<comment type="subcellular location">
    <subcellularLocation>
        <location evidence="1">Cell membrane</location>
        <topology evidence="1">Multi-pass membrane protein</topology>
    </subcellularLocation>
</comment>
<dbReference type="GO" id="GO:0022857">
    <property type="term" value="F:transmembrane transporter activity"/>
    <property type="evidence" value="ECO:0007669"/>
    <property type="project" value="InterPro"/>
</dbReference>
<feature type="transmembrane region" description="Helical" evidence="8">
    <location>
        <begin position="105"/>
        <end position="123"/>
    </location>
</feature>
<dbReference type="KEGG" id="kme:H0A61_01978"/>
<feature type="transmembrane region" description="Helical" evidence="8">
    <location>
        <begin position="76"/>
        <end position="98"/>
    </location>
</feature>
<evidence type="ECO:0000313" key="10">
    <source>
        <dbReference type="Proteomes" id="UP000662904"/>
    </source>
</evidence>
<keyword evidence="6 8" id="KW-1133">Transmembrane helix</keyword>
<dbReference type="AlphaFoldDB" id="A0A8A0RMW9"/>
<sequence>MGNVYKRKKWLKIFFVLIILLLISIVFSLGIGAVKIPAGDIIGIFVKRILYPGSQLNPSWPESFETIILNIRLPRVALAALVGMALALAGTTYQGIFINPMADPYIIGASSGASLGASIAIALSLNFSFLGISSVPFFAFLGSLGTVALVYRLAKTGEKIPVMTLLLSGIAVTTFVSAFVSLFVYFSGQRLHQILFWMMGGFASASWLYVKMIFPYVILGFAVNLFFARELNIMLLGEETAYHLGVSVEKLKKMLLISSSILTAAAVSVSGIIGFVGLVVPHMVRLVVGPDHRILVPSSALFGASYLILADTIARSVLPPEEIPVGIITSIFGGPFFIYLLKRRKDQIFLGG</sequence>
<dbReference type="Proteomes" id="UP000662904">
    <property type="component" value="Chromosome"/>
</dbReference>
<accession>A0A8A0RMW9</accession>
<evidence type="ECO:0000256" key="5">
    <source>
        <dbReference type="ARBA" id="ARBA00022692"/>
    </source>
</evidence>
<feature type="transmembrane region" description="Helical" evidence="8">
    <location>
        <begin position="129"/>
        <end position="151"/>
    </location>
</feature>
<keyword evidence="4" id="KW-1003">Cell membrane</keyword>
<evidence type="ECO:0000256" key="3">
    <source>
        <dbReference type="ARBA" id="ARBA00022448"/>
    </source>
</evidence>
<dbReference type="GO" id="GO:0033214">
    <property type="term" value="P:siderophore-iron import into cell"/>
    <property type="evidence" value="ECO:0007669"/>
    <property type="project" value="TreeGrafter"/>
</dbReference>
<comment type="similarity">
    <text evidence="2">Belongs to the binding-protein-dependent transport system permease family. FecCD subfamily.</text>
</comment>
<dbReference type="GO" id="GO:0005886">
    <property type="term" value="C:plasma membrane"/>
    <property type="evidence" value="ECO:0007669"/>
    <property type="project" value="UniProtKB-SubCell"/>
</dbReference>
<feature type="transmembrane region" description="Helical" evidence="8">
    <location>
        <begin position="323"/>
        <end position="341"/>
    </location>
</feature>
<keyword evidence="3" id="KW-0813">Transport</keyword>
<evidence type="ECO:0000313" key="9">
    <source>
        <dbReference type="EMBL" id="QSQ09603.1"/>
    </source>
</evidence>
<feature type="transmembrane region" description="Helical" evidence="8">
    <location>
        <begin position="12"/>
        <end position="34"/>
    </location>
</feature>
<organism evidence="9 10">
    <name type="scientific">Koleobacter methoxysyntrophicus</name>
    <dbReference type="NCBI Taxonomy" id="2751313"/>
    <lineage>
        <taxon>Bacteria</taxon>
        <taxon>Bacillati</taxon>
        <taxon>Bacillota</taxon>
        <taxon>Clostridia</taxon>
        <taxon>Koleobacterales</taxon>
        <taxon>Koleobacteraceae</taxon>
        <taxon>Koleobacter</taxon>
    </lineage>
</organism>
<dbReference type="Gene3D" id="1.10.3470.10">
    <property type="entry name" value="ABC transporter involved in vitamin B12 uptake, BtuC"/>
    <property type="match status" value="1"/>
</dbReference>
<keyword evidence="10" id="KW-1185">Reference proteome</keyword>
<gene>
    <name evidence="9" type="primary">hmuU</name>
    <name evidence="9" type="ORF">H0A61_01978</name>
</gene>
<dbReference type="InterPro" id="IPR000522">
    <property type="entry name" value="ABC_transptr_permease_BtuC"/>
</dbReference>
<evidence type="ECO:0000256" key="4">
    <source>
        <dbReference type="ARBA" id="ARBA00022475"/>
    </source>
</evidence>
<evidence type="ECO:0000256" key="6">
    <source>
        <dbReference type="ARBA" id="ARBA00022989"/>
    </source>
</evidence>
<reference evidence="9" key="1">
    <citation type="submission" date="2020-07" db="EMBL/GenBank/DDBJ databases">
        <title>Koleobacter methoxysyntrophicus gen. nov., sp. nov., a novel anaerobic bacterium isolated from deep subsurface oil field and proposal of Koleobacterales ord. nov. in the phylum Firmicutes.</title>
        <authorList>
            <person name="Sakamoto S."/>
            <person name="Tamaki H."/>
        </authorList>
    </citation>
    <scope>NUCLEOTIDE SEQUENCE</scope>
    <source>
        <strain evidence="9">NRmbB1</strain>
    </source>
</reference>
<dbReference type="EMBL" id="CP059066">
    <property type="protein sequence ID" value="QSQ09603.1"/>
    <property type="molecule type" value="Genomic_DNA"/>
</dbReference>
<dbReference type="RefSeq" id="WP_206706954.1">
    <property type="nucleotide sequence ID" value="NZ_CP059066.1"/>
</dbReference>
<evidence type="ECO:0000256" key="2">
    <source>
        <dbReference type="ARBA" id="ARBA00007935"/>
    </source>
</evidence>
<feature type="transmembrane region" description="Helical" evidence="8">
    <location>
        <begin position="163"/>
        <end position="185"/>
    </location>
</feature>
<keyword evidence="7 8" id="KW-0472">Membrane</keyword>
<dbReference type="InterPro" id="IPR037294">
    <property type="entry name" value="ABC_BtuC-like"/>
</dbReference>
<feature type="transmembrane region" description="Helical" evidence="8">
    <location>
        <begin position="256"/>
        <end position="282"/>
    </location>
</feature>
<feature type="transmembrane region" description="Helical" evidence="8">
    <location>
        <begin position="217"/>
        <end position="236"/>
    </location>
</feature>
<evidence type="ECO:0000256" key="1">
    <source>
        <dbReference type="ARBA" id="ARBA00004651"/>
    </source>
</evidence>
<dbReference type="FunFam" id="1.10.3470.10:FF:000001">
    <property type="entry name" value="Vitamin B12 ABC transporter permease BtuC"/>
    <property type="match status" value="1"/>
</dbReference>
<proteinExistence type="inferred from homology"/>
<dbReference type="CDD" id="cd06550">
    <property type="entry name" value="TM_ABC_iron-siderophores_like"/>
    <property type="match status" value="1"/>
</dbReference>
<dbReference type="PANTHER" id="PTHR30472:SF25">
    <property type="entry name" value="ABC TRANSPORTER PERMEASE PROTEIN MJ0876-RELATED"/>
    <property type="match status" value="1"/>
</dbReference>
<dbReference type="PANTHER" id="PTHR30472">
    <property type="entry name" value="FERRIC ENTEROBACTIN TRANSPORT SYSTEM PERMEASE PROTEIN"/>
    <property type="match status" value="1"/>
</dbReference>
<evidence type="ECO:0000256" key="8">
    <source>
        <dbReference type="SAM" id="Phobius"/>
    </source>
</evidence>
<name>A0A8A0RMW9_9FIRM</name>
<evidence type="ECO:0000256" key="7">
    <source>
        <dbReference type="ARBA" id="ARBA00023136"/>
    </source>
</evidence>
<dbReference type="SUPFAM" id="SSF81345">
    <property type="entry name" value="ABC transporter involved in vitamin B12 uptake, BtuC"/>
    <property type="match status" value="1"/>
</dbReference>
<protein>
    <submittedName>
        <fullName evidence="9">Hemin transport system permease protein HmuU</fullName>
    </submittedName>
</protein>
<dbReference type="Pfam" id="PF01032">
    <property type="entry name" value="FecCD"/>
    <property type="match status" value="1"/>
</dbReference>
<keyword evidence="5 8" id="KW-0812">Transmembrane</keyword>